<organism evidence="3 4">
    <name type="scientific">Euphydryas editha</name>
    <name type="common">Edith's checkerspot</name>
    <dbReference type="NCBI Taxonomy" id="104508"/>
    <lineage>
        <taxon>Eukaryota</taxon>
        <taxon>Metazoa</taxon>
        <taxon>Ecdysozoa</taxon>
        <taxon>Arthropoda</taxon>
        <taxon>Hexapoda</taxon>
        <taxon>Insecta</taxon>
        <taxon>Pterygota</taxon>
        <taxon>Neoptera</taxon>
        <taxon>Endopterygota</taxon>
        <taxon>Lepidoptera</taxon>
        <taxon>Glossata</taxon>
        <taxon>Ditrysia</taxon>
        <taxon>Papilionoidea</taxon>
        <taxon>Nymphalidae</taxon>
        <taxon>Nymphalinae</taxon>
        <taxon>Euphydryas</taxon>
    </lineage>
</organism>
<feature type="chain" id="PRO_5043628158" evidence="2">
    <location>
        <begin position="20"/>
        <end position="282"/>
    </location>
</feature>
<evidence type="ECO:0000313" key="4">
    <source>
        <dbReference type="Proteomes" id="UP001153954"/>
    </source>
</evidence>
<feature type="compositionally biased region" description="Basic residues" evidence="1">
    <location>
        <begin position="164"/>
        <end position="180"/>
    </location>
</feature>
<evidence type="ECO:0000256" key="2">
    <source>
        <dbReference type="SAM" id="SignalP"/>
    </source>
</evidence>
<feature type="region of interest" description="Disordered" evidence="1">
    <location>
        <begin position="210"/>
        <end position="282"/>
    </location>
</feature>
<reference evidence="3" key="1">
    <citation type="submission" date="2022-03" db="EMBL/GenBank/DDBJ databases">
        <authorList>
            <person name="Tunstrom K."/>
        </authorList>
    </citation>
    <scope>NUCLEOTIDE SEQUENCE</scope>
</reference>
<feature type="compositionally biased region" description="Basic residues" evidence="1">
    <location>
        <begin position="117"/>
        <end position="132"/>
    </location>
</feature>
<proteinExistence type="predicted"/>
<name>A0AAU9TJJ3_EUPED</name>
<feature type="compositionally biased region" description="Acidic residues" evidence="1">
    <location>
        <begin position="138"/>
        <end position="148"/>
    </location>
</feature>
<feature type="compositionally biased region" description="Basic and acidic residues" evidence="1">
    <location>
        <begin position="149"/>
        <end position="163"/>
    </location>
</feature>
<accession>A0AAU9TJJ3</accession>
<evidence type="ECO:0000313" key="3">
    <source>
        <dbReference type="EMBL" id="CAH2085926.1"/>
    </source>
</evidence>
<evidence type="ECO:0000256" key="1">
    <source>
        <dbReference type="SAM" id="MobiDB-lite"/>
    </source>
</evidence>
<feature type="region of interest" description="Disordered" evidence="1">
    <location>
        <begin position="114"/>
        <end position="181"/>
    </location>
</feature>
<keyword evidence="2" id="KW-0732">Signal</keyword>
<dbReference type="EMBL" id="CAKOGL010000004">
    <property type="protein sequence ID" value="CAH2085926.1"/>
    <property type="molecule type" value="Genomic_DNA"/>
</dbReference>
<dbReference type="AlphaFoldDB" id="A0AAU9TJJ3"/>
<keyword evidence="4" id="KW-1185">Reference proteome</keyword>
<dbReference type="Proteomes" id="UP001153954">
    <property type="component" value="Unassembled WGS sequence"/>
</dbReference>
<feature type="signal peptide" evidence="2">
    <location>
        <begin position="1"/>
        <end position="19"/>
    </location>
</feature>
<protein>
    <submittedName>
        <fullName evidence="3">Uncharacterized protein</fullName>
    </submittedName>
</protein>
<gene>
    <name evidence="3" type="ORF">EEDITHA_LOCUS2359</name>
</gene>
<sequence>MRYRLYKIILLSYLARLEAKEPELPLCPTNMQYFPQNLPMHCRLPISPATLRPIPGKPMEYLPPTVPGFPNPIPGSVPGMIPGPMPMPMAPMAPIPQSPAHKLPVVVMPFYSPDTKNHKKRRFGHKKRPKHFYRSDDDSSDTDASSDDSSDHSSEHGWWERSRNGRRSNRSKSKRRRHKNKDLLTPVLQYVTKDGYVIFEKQISKGEANNWLGNKKSDVNKKGLPLKNEENPVSKESRDDNRDTKLLMRDEENVEVKTENSPRQIHQKKFLKRKASKKHTTE</sequence>
<feature type="compositionally biased region" description="Basic and acidic residues" evidence="1">
    <location>
        <begin position="215"/>
        <end position="260"/>
    </location>
</feature>
<comment type="caution">
    <text evidence="3">The sequence shown here is derived from an EMBL/GenBank/DDBJ whole genome shotgun (WGS) entry which is preliminary data.</text>
</comment>
<feature type="compositionally biased region" description="Basic residues" evidence="1">
    <location>
        <begin position="265"/>
        <end position="282"/>
    </location>
</feature>